<reference evidence="2 3" key="1">
    <citation type="submission" date="2018-02" db="EMBL/GenBank/DDBJ databases">
        <title>Draft genome sequencing of Pseudomonas frederiksbergensis 11-D3.</title>
        <authorList>
            <person name="Zheng B.-X."/>
        </authorList>
    </citation>
    <scope>NUCLEOTIDE SEQUENCE [LARGE SCALE GENOMIC DNA]</scope>
    <source>
        <strain evidence="2 3">11-D3</strain>
    </source>
</reference>
<evidence type="ECO:0000256" key="1">
    <source>
        <dbReference type="SAM" id="MobiDB-lite"/>
    </source>
</evidence>
<protein>
    <submittedName>
        <fullName evidence="2">Uncharacterized protein</fullName>
    </submittedName>
</protein>
<evidence type="ECO:0000313" key="3">
    <source>
        <dbReference type="Proteomes" id="UP000239687"/>
    </source>
</evidence>
<name>A0A2S8HGH1_9PSED</name>
<comment type="caution">
    <text evidence="2">The sequence shown here is derived from an EMBL/GenBank/DDBJ whole genome shotgun (WGS) entry which is preliminary data.</text>
</comment>
<dbReference type="AlphaFoldDB" id="A0A2S8HGH1"/>
<proteinExistence type="predicted"/>
<organism evidence="2 3">
    <name type="scientific">Pseudomonas frederiksbergensis</name>
    <dbReference type="NCBI Taxonomy" id="104087"/>
    <lineage>
        <taxon>Bacteria</taxon>
        <taxon>Pseudomonadati</taxon>
        <taxon>Pseudomonadota</taxon>
        <taxon>Gammaproteobacteria</taxon>
        <taxon>Pseudomonadales</taxon>
        <taxon>Pseudomonadaceae</taxon>
        <taxon>Pseudomonas</taxon>
    </lineage>
</organism>
<evidence type="ECO:0000313" key="2">
    <source>
        <dbReference type="EMBL" id="PQP01608.1"/>
    </source>
</evidence>
<feature type="region of interest" description="Disordered" evidence="1">
    <location>
        <begin position="1"/>
        <end position="26"/>
    </location>
</feature>
<dbReference type="Proteomes" id="UP000239687">
    <property type="component" value="Unassembled WGS sequence"/>
</dbReference>
<sequence>MSLAPPDSIEQRISIKRRHSMGSRVVDQDRNATNARTKKIVSSVATVSLPMIAIAHPLPQIFSRLKTLPKRLRMQQAGLKGLLLCPDGRYSRDSVMR</sequence>
<gene>
    <name evidence="2" type="ORF">C5612_19850</name>
</gene>
<accession>A0A2S8HGH1</accession>
<dbReference type="EMBL" id="PUIN01000011">
    <property type="protein sequence ID" value="PQP01608.1"/>
    <property type="molecule type" value="Genomic_DNA"/>
</dbReference>